<dbReference type="Proteomes" id="UP000837932">
    <property type="component" value="Unassembled WGS sequence"/>
</dbReference>
<comment type="caution">
    <text evidence="1">The sequence shown here is derived from an EMBL/GenBank/DDBJ whole genome shotgun (WGS) entry which is preliminary data.</text>
</comment>
<sequence length="147" mass="17087">MPPNPMGSWHYIDFPENAFDIFGKRGFIRIKGFINNKPFKSSLFPKGNQLHAMSISLKLQKQIGIKPNDEITLSIEEDFEVQIIEMPIELQEALDFDEEMADLFGKLSPSNQKYYKIWVSSGKHIDTRINRVVTIFERLRKKKGVLQ</sequence>
<name>A0ABM9ANL2_9BACT</name>
<protein>
    <recommendedName>
        <fullName evidence="3">DUF1905 domain-containing protein</fullName>
    </recommendedName>
</protein>
<reference evidence="1" key="1">
    <citation type="submission" date="2021-12" db="EMBL/GenBank/DDBJ databases">
        <authorList>
            <person name="Rodrigo-Torres L."/>
            <person name="Arahal R. D."/>
            <person name="Lucena T."/>
        </authorList>
    </citation>
    <scope>NUCLEOTIDE SEQUENCE</scope>
    <source>
        <strain evidence="1">CECT 8858</strain>
    </source>
</reference>
<keyword evidence="2" id="KW-1185">Reference proteome</keyword>
<evidence type="ECO:0000313" key="1">
    <source>
        <dbReference type="EMBL" id="CAH0995443.1"/>
    </source>
</evidence>
<proteinExistence type="predicted"/>
<organism evidence="1 2">
    <name type="scientific">Emticicia aquatica</name>
    <dbReference type="NCBI Taxonomy" id="1681835"/>
    <lineage>
        <taxon>Bacteria</taxon>
        <taxon>Pseudomonadati</taxon>
        <taxon>Bacteroidota</taxon>
        <taxon>Cytophagia</taxon>
        <taxon>Cytophagales</taxon>
        <taxon>Leadbetterellaceae</taxon>
        <taxon>Emticicia</taxon>
    </lineage>
</organism>
<dbReference type="Pfam" id="PF08922">
    <property type="entry name" value="DUF1905"/>
    <property type="match status" value="1"/>
</dbReference>
<dbReference type="InterPro" id="IPR037079">
    <property type="entry name" value="AF2212/PG0164-like_sf"/>
</dbReference>
<accession>A0ABM9ANL2</accession>
<dbReference type="Gene3D" id="2.40.30.100">
    <property type="entry name" value="AF2212/PG0164-like"/>
    <property type="match status" value="1"/>
</dbReference>
<gene>
    <name evidence="1" type="ORF">EMA8858_01566</name>
</gene>
<dbReference type="EMBL" id="CAKLPY010000001">
    <property type="protein sequence ID" value="CAH0995443.1"/>
    <property type="molecule type" value="Genomic_DNA"/>
</dbReference>
<dbReference type="InterPro" id="IPR015018">
    <property type="entry name" value="DUF1905"/>
</dbReference>
<evidence type="ECO:0008006" key="3">
    <source>
        <dbReference type="Google" id="ProtNLM"/>
    </source>
</evidence>
<dbReference type="SUPFAM" id="SSF141694">
    <property type="entry name" value="AF2212/PG0164-like"/>
    <property type="match status" value="1"/>
</dbReference>
<dbReference type="Pfam" id="PF13376">
    <property type="entry name" value="OmdA"/>
    <property type="match status" value="1"/>
</dbReference>
<evidence type="ECO:0000313" key="2">
    <source>
        <dbReference type="Proteomes" id="UP000837932"/>
    </source>
</evidence>